<keyword evidence="7" id="KW-0472">Membrane</keyword>
<comment type="function">
    <text evidence="1">Produces ATP from ADP in the presence of a proton gradient across the membrane. The gamma chain is believed to be important in regulating ATPase activity and the flow of protons through the CF(0) complex.</text>
</comment>
<comment type="subcellular location">
    <subcellularLocation>
        <location evidence="2">Membrane</location>
        <topology evidence="2">Peripheral membrane protein</topology>
    </subcellularLocation>
</comment>
<evidence type="ECO:0000256" key="4">
    <source>
        <dbReference type="ARBA" id="ARBA00022448"/>
    </source>
</evidence>
<evidence type="ECO:0000256" key="5">
    <source>
        <dbReference type="ARBA" id="ARBA00022781"/>
    </source>
</evidence>
<name>A8ZNS5_ACAM1</name>
<evidence type="ECO:0000256" key="6">
    <source>
        <dbReference type="ARBA" id="ARBA00023065"/>
    </source>
</evidence>
<gene>
    <name evidence="10" type="primary">atpG</name>
    <name evidence="10" type="ordered locus">AM1_D0167</name>
</gene>
<keyword evidence="4" id="KW-0813">Transport</keyword>
<dbReference type="Gene3D" id="3.40.1380.10">
    <property type="match status" value="1"/>
</dbReference>
<keyword evidence="5" id="KW-0375">Hydrogen ion transport</keyword>
<dbReference type="InterPro" id="IPR035968">
    <property type="entry name" value="ATP_synth_F1_ATPase_gsu"/>
</dbReference>
<dbReference type="RefSeq" id="WP_012167715.1">
    <property type="nucleotide sequence ID" value="NC_009929.1"/>
</dbReference>
<evidence type="ECO:0000256" key="7">
    <source>
        <dbReference type="ARBA" id="ARBA00023136"/>
    </source>
</evidence>
<dbReference type="PRINTS" id="PR00126">
    <property type="entry name" value="ATPASEGAMMA"/>
</dbReference>
<dbReference type="Proteomes" id="UP000000268">
    <property type="component" value="Plasmid pREB4"/>
</dbReference>
<keyword evidence="11" id="KW-1185">Reference proteome</keyword>
<dbReference type="PANTHER" id="PTHR11693:SF22">
    <property type="entry name" value="ATP SYNTHASE SUBUNIT GAMMA, MITOCHONDRIAL"/>
    <property type="match status" value="1"/>
</dbReference>
<keyword evidence="6" id="KW-0406">Ion transport</keyword>
<evidence type="ECO:0000313" key="10">
    <source>
        <dbReference type="EMBL" id="ABW32662.1"/>
    </source>
</evidence>
<dbReference type="GO" id="GO:0045259">
    <property type="term" value="C:proton-transporting ATP synthase complex"/>
    <property type="evidence" value="ECO:0007669"/>
    <property type="project" value="UniProtKB-KW"/>
</dbReference>
<dbReference type="AlphaFoldDB" id="A8ZNS5"/>
<dbReference type="EMBL" id="CP000841">
    <property type="protein sequence ID" value="ABW32662.1"/>
    <property type="molecule type" value="Genomic_DNA"/>
</dbReference>
<dbReference type="Gene3D" id="1.10.287.80">
    <property type="entry name" value="ATP synthase, gamma subunit, helix hairpin domain"/>
    <property type="match status" value="1"/>
</dbReference>
<dbReference type="HOGENOM" id="CLU_050669_1_0_3"/>
<accession>A8ZNS5</accession>
<keyword evidence="10" id="KW-0614">Plasmid</keyword>
<proteinExistence type="inferred from homology"/>
<dbReference type="InterPro" id="IPR000131">
    <property type="entry name" value="ATP_synth_F1_gsu"/>
</dbReference>
<dbReference type="SUPFAM" id="SSF52943">
    <property type="entry name" value="ATP synthase (F1-ATPase), gamma subunit"/>
    <property type="match status" value="1"/>
</dbReference>
<dbReference type="Pfam" id="PF00231">
    <property type="entry name" value="ATP-synt"/>
    <property type="match status" value="1"/>
</dbReference>
<evidence type="ECO:0000256" key="2">
    <source>
        <dbReference type="ARBA" id="ARBA00004170"/>
    </source>
</evidence>
<comment type="similarity">
    <text evidence="3">Belongs to the ATPase gamma chain family.</text>
</comment>
<evidence type="ECO:0000313" key="11">
    <source>
        <dbReference type="Proteomes" id="UP000000268"/>
    </source>
</evidence>
<protein>
    <submittedName>
        <fullName evidence="10">ATP synthase F1, gamma subunit</fullName>
    </submittedName>
</protein>
<evidence type="ECO:0000256" key="9">
    <source>
        <dbReference type="ARBA" id="ARBA00023310"/>
    </source>
</evidence>
<reference evidence="10 11" key="1">
    <citation type="journal article" date="2008" name="Proc. Natl. Acad. Sci. U.S.A.">
        <title>Niche adaptation and genome expansion in the chlorophyll d-producing cyanobacterium Acaryochloris marina.</title>
        <authorList>
            <person name="Swingley W.D."/>
            <person name="Chen M."/>
            <person name="Cheung P.C."/>
            <person name="Conrad A.L."/>
            <person name="Dejesa L.C."/>
            <person name="Hao J."/>
            <person name="Honchak B.M."/>
            <person name="Karbach L.E."/>
            <person name="Kurdoglu A."/>
            <person name="Lahiri S."/>
            <person name="Mastrian S.D."/>
            <person name="Miyashita H."/>
            <person name="Page L."/>
            <person name="Ramakrishna P."/>
            <person name="Satoh S."/>
            <person name="Sattley W.M."/>
            <person name="Shimada Y."/>
            <person name="Taylor H.L."/>
            <person name="Tomo T."/>
            <person name="Tsuchiya T."/>
            <person name="Wang Z.T."/>
            <person name="Raymond J."/>
            <person name="Mimuro M."/>
            <person name="Blankenship R.E."/>
            <person name="Touchman J.W."/>
        </authorList>
    </citation>
    <scope>NUCLEOTIDE SEQUENCE [LARGE SCALE GENOMIC DNA]</scope>
    <source>
        <strain evidence="11">MBIC 11017</strain>
        <plasmid evidence="11">Plasmid pREB4</plasmid>
    </source>
</reference>
<geneLocation type="plasmid" evidence="10 11">
    <name>pREB4</name>
</geneLocation>
<evidence type="ECO:0000256" key="8">
    <source>
        <dbReference type="ARBA" id="ARBA00023196"/>
    </source>
</evidence>
<dbReference type="KEGG" id="amr:AM1_D0167"/>
<organism evidence="10 11">
    <name type="scientific">Acaryochloris marina (strain MBIC 11017)</name>
    <dbReference type="NCBI Taxonomy" id="329726"/>
    <lineage>
        <taxon>Bacteria</taxon>
        <taxon>Bacillati</taxon>
        <taxon>Cyanobacteriota</taxon>
        <taxon>Cyanophyceae</taxon>
        <taxon>Acaryochloridales</taxon>
        <taxon>Acaryochloridaceae</taxon>
        <taxon>Acaryochloris</taxon>
    </lineage>
</organism>
<dbReference type="PANTHER" id="PTHR11693">
    <property type="entry name" value="ATP SYNTHASE GAMMA CHAIN"/>
    <property type="match status" value="1"/>
</dbReference>
<evidence type="ECO:0000256" key="1">
    <source>
        <dbReference type="ARBA" id="ARBA00003456"/>
    </source>
</evidence>
<evidence type="ECO:0000256" key="3">
    <source>
        <dbReference type="ARBA" id="ARBA00007681"/>
    </source>
</evidence>
<keyword evidence="8" id="KW-0139">CF(1)</keyword>
<dbReference type="CDD" id="cd12151">
    <property type="entry name" value="F1-ATPase_gamma"/>
    <property type="match status" value="1"/>
</dbReference>
<sequence length="292" mass="33246">MQTLETLKRKIASTQELQTVAKTMKALAAANIRQYEQAANALQHYRQTLAMAIQILRINYPDTLTHLRPRAHPRLGIVIFGSDQGMCGRFNEQLSEMVIQHLEQHSSQGGQPLLLGMGARICDSIIDQGYAIERYLSVPASVDGITSKAQTIVVQLEQWRNQCQVDQIWVFHNQPIRGHTSTPHRQQLFPLESDRDRSSSWSTRCRPMVFLSRERLFSAIFRQHFFVALYQACAESLASENASRLTSMQLAQTNIAEHLMELQAAFQQQRQTKITEELLDIVSGFEALNQSH</sequence>
<dbReference type="GO" id="GO:0046933">
    <property type="term" value="F:proton-transporting ATP synthase activity, rotational mechanism"/>
    <property type="evidence" value="ECO:0007669"/>
    <property type="project" value="InterPro"/>
</dbReference>
<keyword evidence="9" id="KW-0066">ATP synthesis</keyword>